<gene>
    <name evidence="6" type="ORF">HHK36_014471</name>
</gene>
<dbReference type="SUPFAM" id="SSF56235">
    <property type="entry name" value="N-terminal nucleophile aminohydrolases (Ntn hydrolases)"/>
    <property type="match status" value="1"/>
</dbReference>
<dbReference type="OMA" id="CDQAMEL"/>
<dbReference type="Pfam" id="PF01535">
    <property type="entry name" value="PPR"/>
    <property type="match status" value="5"/>
</dbReference>
<reference evidence="6 7" key="1">
    <citation type="submission" date="2020-04" db="EMBL/GenBank/DDBJ databases">
        <title>Plant Genome Project.</title>
        <authorList>
            <person name="Zhang R.-G."/>
        </authorList>
    </citation>
    <scope>NUCLEOTIDE SEQUENCE [LARGE SCALE GENOMIC DNA]</scope>
    <source>
        <strain evidence="6">YNK0</strain>
        <tissue evidence="6">Leaf</tissue>
    </source>
</reference>
<evidence type="ECO:0000256" key="1">
    <source>
        <dbReference type="ARBA" id="ARBA00022737"/>
    </source>
</evidence>
<dbReference type="Pfam" id="PF00227">
    <property type="entry name" value="Proteasome"/>
    <property type="match status" value="1"/>
</dbReference>
<dbReference type="InterPro" id="IPR001353">
    <property type="entry name" value="Proteasome_sua/b"/>
</dbReference>
<dbReference type="InterPro" id="IPR046960">
    <property type="entry name" value="PPR_At4g14850-like_plant"/>
</dbReference>
<protein>
    <recommendedName>
        <fullName evidence="5">Proteasome alpha-type subunits domain-containing protein</fullName>
    </recommendedName>
</protein>
<feature type="domain" description="Proteasome alpha-type subunits" evidence="5">
    <location>
        <begin position="789"/>
        <end position="811"/>
    </location>
</feature>
<dbReference type="Gene3D" id="3.60.20.10">
    <property type="entry name" value="Glutamine Phosphoribosylpyrophosphate, subunit 1, domain 1"/>
    <property type="match status" value="1"/>
</dbReference>
<dbReference type="Pfam" id="PF13041">
    <property type="entry name" value="PPR_2"/>
    <property type="match status" value="3"/>
</dbReference>
<sequence>MQIKTSNCRSPQTRIPTEFSSNPIKPTISFTKKSTQVLKEAVAALDSIAKRGSKVRPKTYISLLQSCIDSDSIEQGRKLHARIGVLGELDPFVETKLVSMYAKCGSLDDARRVFGEMRNRDLFSWSAMIGAYSREQRWRDIACANLGDAETGKLIQSLVVRSGMGSCVHVNNSVLAMYAKCGRLSSARWFFEKMDRKDRVTWDSIISGYCQSGENVETLRLFDRMQVYGIEPGLITWNILIASYNQTGNCDVAMELMKKMENLGISPDVFTWTSMISGFAQNNLTNQALELFREMLEGVEPNGVTITSLISACASLKALKKGKELHSAGVKIGSTGDVLVGNSLIDMYSKCGKLEAAQRVFDKILHKDVFTWKSMIGGYAQAGYCGKAYDLFMKMQESGVRPNVVTWNVMISGYIQNGDEDQAMDLFHRMETDGMIKRNTASWNSLIVAAKKVKEIHGCELRRSLESDLSVANSLIDTYAKSGDIVCARSIFDGMPSKDIISWNSLISGYVLHGFSSIAIDLFDQMREVGLKPNRGTFANIILAYSLTGMVDEGKQTFSSMTEYYQISPGLEHYLAMIDLFGRSGRFREATEFIEEMAIESDPTVWVALLKACRVHGNIGLAVRTVERLIKLEPGNSAVYRLMLQIYALGGSWIEVKNTVHTLVTGDQSKPNLDSLYSGLDSITEEIKVLAPDSNDMRLCIEEEEKKEIVGIHSEKLAIAFSLICSPYASRSIRIVKDLRTANPNLCKISEIVELQTFLPPPPPGFVGFFCADSRISIELKMFLTRTEYDRGVNTFSPEGRLFQVEYAIEAIKLGSTAIGLKTKEGVVLAVEKRITSPLLEPSSVEKIMEIDEHIGCAMSGLIADARTLVEHARVETQNHRFSYGEPMTVESTTQALCDLALRFGEGDEESMVITAPIFFTDSYFQYTGYMMF</sequence>
<dbReference type="PANTHER" id="PTHR47926">
    <property type="entry name" value="PENTATRICOPEPTIDE REPEAT-CONTAINING PROTEIN"/>
    <property type="match status" value="1"/>
</dbReference>
<dbReference type="OrthoDB" id="185373at2759"/>
<proteinExistence type="inferred from homology"/>
<keyword evidence="2 4" id="KW-0647">Proteasome</keyword>
<dbReference type="PROSITE" id="PS51475">
    <property type="entry name" value="PROTEASOME_ALPHA_2"/>
    <property type="match status" value="1"/>
</dbReference>
<dbReference type="NCBIfam" id="TIGR00756">
    <property type="entry name" value="PPR"/>
    <property type="match status" value="8"/>
</dbReference>
<keyword evidence="7" id="KW-1185">Reference proteome</keyword>
<evidence type="ECO:0000256" key="4">
    <source>
        <dbReference type="PROSITE-ProRule" id="PRU00808"/>
    </source>
</evidence>
<evidence type="ECO:0000259" key="5">
    <source>
        <dbReference type="PROSITE" id="PS00388"/>
    </source>
</evidence>
<comment type="caution">
    <text evidence="6">The sequence shown here is derived from an EMBL/GenBank/DDBJ whole genome shotgun (WGS) entry which is preliminary data.</text>
</comment>
<feature type="repeat" description="PPR" evidence="3">
    <location>
        <begin position="499"/>
        <end position="533"/>
    </location>
</feature>
<dbReference type="InterPro" id="IPR002885">
    <property type="entry name" value="PPR_rpt"/>
</dbReference>
<organism evidence="6 7">
    <name type="scientific">Tetracentron sinense</name>
    <name type="common">Spur-leaf</name>
    <dbReference type="NCBI Taxonomy" id="13715"/>
    <lineage>
        <taxon>Eukaryota</taxon>
        <taxon>Viridiplantae</taxon>
        <taxon>Streptophyta</taxon>
        <taxon>Embryophyta</taxon>
        <taxon>Tracheophyta</taxon>
        <taxon>Spermatophyta</taxon>
        <taxon>Magnoliopsida</taxon>
        <taxon>Trochodendrales</taxon>
        <taxon>Trochodendraceae</taxon>
        <taxon>Tetracentron</taxon>
    </lineage>
</organism>
<feature type="repeat" description="PPR" evidence="3">
    <location>
        <begin position="403"/>
        <end position="437"/>
    </location>
</feature>
<dbReference type="Pfam" id="PF12854">
    <property type="entry name" value="PPR_1"/>
    <property type="match status" value="1"/>
</dbReference>
<dbReference type="PROSITE" id="PS00388">
    <property type="entry name" value="PROTEASOME_ALPHA_1"/>
    <property type="match status" value="1"/>
</dbReference>
<feature type="repeat" description="PPR" evidence="3">
    <location>
        <begin position="90"/>
        <end position="124"/>
    </location>
</feature>
<dbReference type="SUPFAM" id="SSF48452">
    <property type="entry name" value="TPR-like"/>
    <property type="match status" value="1"/>
</dbReference>
<dbReference type="Pfam" id="PF10584">
    <property type="entry name" value="Proteasome_A_N"/>
    <property type="match status" value="1"/>
</dbReference>
<dbReference type="InterPro" id="IPR023332">
    <property type="entry name" value="Proteasome_alpha-type"/>
</dbReference>
<evidence type="ECO:0000313" key="7">
    <source>
        <dbReference type="Proteomes" id="UP000655225"/>
    </source>
</evidence>
<feature type="repeat" description="PPR" evidence="3">
    <location>
        <begin position="198"/>
        <end position="232"/>
    </location>
</feature>
<dbReference type="PANTHER" id="PTHR47926:SF369">
    <property type="entry name" value="DYW DOMAIN-CONTAINING PROTEIN"/>
    <property type="match status" value="1"/>
</dbReference>
<feature type="repeat" description="PPR" evidence="3">
    <location>
        <begin position="368"/>
        <end position="402"/>
    </location>
</feature>
<accession>A0A834ZET9</accession>
<dbReference type="GO" id="GO:0009451">
    <property type="term" value="P:RNA modification"/>
    <property type="evidence" value="ECO:0007669"/>
    <property type="project" value="InterPro"/>
</dbReference>
<dbReference type="InterPro" id="IPR029055">
    <property type="entry name" value="Ntn_hydrolases_N"/>
</dbReference>
<feature type="repeat" description="PPR" evidence="3">
    <location>
        <begin position="268"/>
        <end position="298"/>
    </location>
</feature>
<dbReference type="InterPro" id="IPR011990">
    <property type="entry name" value="TPR-like_helical_dom_sf"/>
</dbReference>
<dbReference type="Pfam" id="PF14432">
    <property type="entry name" value="DYW_deaminase"/>
    <property type="match status" value="1"/>
</dbReference>
<dbReference type="Proteomes" id="UP000655225">
    <property type="component" value="Unassembled WGS sequence"/>
</dbReference>
<dbReference type="AlphaFoldDB" id="A0A834ZET9"/>
<dbReference type="InterPro" id="IPR000426">
    <property type="entry name" value="Proteasome_asu_N"/>
</dbReference>
<feature type="repeat" description="PPR" evidence="3">
    <location>
        <begin position="233"/>
        <end position="267"/>
    </location>
</feature>
<dbReference type="GO" id="GO:0008270">
    <property type="term" value="F:zinc ion binding"/>
    <property type="evidence" value="ECO:0007669"/>
    <property type="project" value="InterPro"/>
</dbReference>
<dbReference type="PROSITE" id="PS51375">
    <property type="entry name" value="PPR"/>
    <property type="match status" value="8"/>
</dbReference>
<dbReference type="InterPro" id="IPR032867">
    <property type="entry name" value="DYW_dom"/>
</dbReference>
<dbReference type="EMBL" id="JABCRI010000009">
    <property type="protein sequence ID" value="KAF8401167.1"/>
    <property type="molecule type" value="Genomic_DNA"/>
</dbReference>
<comment type="similarity">
    <text evidence="4">Belongs to the peptidase T1A family.</text>
</comment>
<dbReference type="FunFam" id="1.25.40.10:FF:000393">
    <property type="entry name" value="Pentatricopeptide repeat-containing protein At1g20230"/>
    <property type="match status" value="1"/>
</dbReference>
<dbReference type="FunFam" id="1.25.40.10:FF:000090">
    <property type="entry name" value="Pentatricopeptide repeat-containing protein, chloroplastic"/>
    <property type="match status" value="1"/>
</dbReference>
<evidence type="ECO:0000256" key="3">
    <source>
        <dbReference type="PROSITE-ProRule" id="PRU00708"/>
    </source>
</evidence>
<dbReference type="SMART" id="SM00948">
    <property type="entry name" value="Proteasome_A_N"/>
    <property type="match status" value="1"/>
</dbReference>
<name>A0A834ZET9_TETSI</name>
<dbReference type="Gene3D" id="1.25.40.10">
    <property type="entry name" value="Tetratricopeptide repeat domain"/>
    <property type="match status" value="5"/>
</dbReference>
<dbReference type="GO" id="GO:0006511">
    <property type="term" value="P:ubiquitin-dependent protein catabolic process"/>
    <property type="evidence" value="ECO:0007669"/>
    <property type="project" value="InterPro"/>
</dbReference>
<dbReference type="GO" id="GO:0003723">
    <property type="term" value="F:RNA binding"/>
    <property type="evidence" value="ECO:0007669"/>
    <property type="project" value="InterPro"/>
</dbReference>
<evidence type="ECO:0000256" key="2">
    <source>
        <dbReference type="ARBA" id="ARBA00022942"/>
    </source>
</evidence>
<evidence type="ECO:0000313" key="6">
    <source>
        <dbReference type="EMBL" id="KAF8401167.1"/>
    </source>
</evidence>
<feature type="repeat" description="PPR" evidence="3">
    <location>
        <begin position="337"/>
        <end position="367"/>
    </location>
</feature>
<keyword evidence="1" id="KW-0677">Repeat</keyword>
<dbReference type="GO" id="GO:0019773">
    <property type="term" value="C:proteasome core complex, alpha-subunit complex"/>
    <property type="evidence" value="ECO:0007669"/>
    <property type="project" value="UniProtKB-UniRule"/>
</dbReference>